<evidence type="ECO:0000256" key="20">
    <source>
        <dbReference type="SAM" id="MobiDB-lite"/>
    </source>
</evidence>
<comment type="subcellular location">
    <subcellularLocation>
        <location evidence="1">Endoplasmic reticulum membrane</location>
        <topology evidence="1">Single-pass type I membrane protein</topology>
    </subcellularLocation>
    <subcellularLocation>
        <location evidence="15">Microsome membrane</location>
        <topology evidence="15">Single-pass type I membrane protein</topology>
    </subcellularLocation>
    <subcellularLocation>
        <location evidence="13">Nucleus membrane</location>
        <topology evidence="13">Single-pass type I membrane protein</topology>
    </subcellularLocation>
</comment>
<dbReference type="SUPFAM" id="SSF46689">
    <property type="entry name" value="Homeodomain-like"/>
    <property type="match status" value="2"/>
</dbReference>
<dbReference type="InterPro" id="IPR036869">
    <property type="entry name" value="J_dom_sf"/>
</dbReference>
<dbReference type="Pfam" id="PF00226">
    <property type="entry name" value="DnaJ"/>
    <property type="match status" value="1"/>
</dbReference>
<evidence type="ECO:0000256" key="5">
    <source>
        <dbReference type="ARBA" id="ARBA00022737"/>
    </source>
</evidence>
<keyword evidence="8 21" id="KW-1133">Transmembrane helix</keyword>
<protein>
    <recommendedName>
        <fullName evidence="17">DnaJ homolog subfamily C member 1</fullName>
    </recommendedName>
    <alternativeName>
        <fullName evidence="18">DnaJ protein homolog MTJ1</fullName>
    </alternativeName>
</protein>
<dbReference type="CDD" id="cd06257">
    <property type="entry name" value="DnaJ"/>
    <property type="match status" value="1"/>
</dbReference>
<evidence type="ECO:0000256" key="19">
    <source>
        <dbReference type="SAM" id="Coils"/>
    </source>
</evidence>
<dbReference type="PROSITE" id="PS50090">
    <property type="entry name" value="MYB_LIKE"/>
    <property type="match status" value="1"/>
</dbReference>
<evidence type="ECO:0000256" key="14">
    <source>
        <dbReference type="ARBA" id="ARBA00053185"/>
    </source>
</evidence>
<evidence type="ECO:0000256" key="15">
    <source>
        <dbReference type="ARBA" id="ARBA00060390"/>
    </source>
</evidence>
<feature type="compositionally biased region" description="Low complexity" evidence="20">
    <location>
        <begin position="382"/>
        <end position="395"/>
    </location>
</feature>
<evidence type="ECO:0000256" key="13">
    <source>
        <dbReference type="ARBA" id="ARBA00046292"/>
    </source>
</evidence>
<comment type="function">
    <text evidence="14">May modulate protein synthesis.</text>
</comment>
<dbReference type="FunFam" id="1.10.287.110:FF:000044">
    <property type="entry name" value="DnaJ (Hsp40) homolog, subfamily C, member 1"/>
    <property type="match status" value="1"/>
</dbReference>
<feature type="coiled-coil region" evidence="19">
    <location>
        <begin position="220"/>
        <end position="256"/>
    </location>
</feature>
<dbReference type="GO" id="GO:0031965">
    <property type="term" value="C:nuclear membrane"/>
    <property type="evidence" value="ECO:0007669"/>
    <property type="project" value="UniProtKB-SubCell"/>
</dbReference>
<dbReference type="Proteomes" id="UP000193380">
    <property type="component" value="Unassembled WGS sequence"/>
</dbReference>
<evidence type="ECO:0000256" key="3">
    <source>
        <dbReference type="ARBA" id="ARBA00022692"/>
    </source>
</evidence>
<organism evidence="26 27">
    <name type="scientific">Oncorhynchus mykiss</name>
    <name type="common">Rainbow trout</name>
    <name type="synonym">Salmo gairdneri</name>
    <dbReference type="NCBI Taxonomy" id="8022"/>
    <lineage>
        <taxon>Eukaryota</taxon>
        <taxon>Metazoa</taxon>
        <taxon>Chordata</taxon>
        <taxon>Craniata</taxon>
        <taxon>Vertebrata</taxon>
        <taxon>Euteleostomi</taxon>
        <taxon>Actinopterygii</taxon>
        <taxon>Neopterygii</taxon>
        <taxon>Teleostei</taxon>
        <taxon>Protacanthopterygii</taxon>
        <taxon>Salmoniformes</taxon>
        <taxon>Salmonidae</taxon>
        <taxon>Salmoninae</taxon>
        <taxon>Oncorhynchus</taxon>
    </lineage>
</organism>
<evidence type="ECO:0000256" key="10">
    <source>
        <dbReference type="ARBA" id="ARBA00023136"/>
    </source>
</evidence>
<dbReference type="STRING" id="8022.A0A060W8L0"/>
<evidence type="ECO:0000259" key="23">
    <source>
        <dbReference type="PROSITE" id="PS50076"/>
    </source>
</evidence>
<dbReference type="PROSITE" id="PS50076">
    <property type="entry name" value="DNAJ_2"/>
    <property type="match status" value="1"/>
</dbReference>
<dbReference type="PaxDb" id="8022-A0A060W8L0"/>
<dbReference type="AlphaFoldDB" id="A0A060W8L0"/>
<dbReference type="PANTHER" id="PTHR44653">
    <property type="entry name" value="DNAJ HOMOLOG SUBFAMILY C MEMBER 1"/>
    <property type="match status" value="1"/>
</dbReference>
<feature type="compositionally biased region" description="Basic and acidic residues" evidence="20">
    <location>
        <begin position="424"/>
        <end position="437"/>
    </location>
</feature>
<dbReference type="SMART" id="SM00717">
    <property type="entry name" value="SANT"/>
    <property type="match status" value="2"/>
</dbReference>
<dbReference type="PRINTS" id="PR00625">
    <property type="entry name" value="JDOMAIN"/>
</dbReference>
<dbReference type="InterPro" id="IPR017884">
    <property type="entry name" value="SANT_dom"/>
</dbReference>
<keyword evidence="12" id="KW-0539">Nucleus</keyword>
<keyword evidence="2" id="KW-0597">Phosphoprotein</keyword>
<dbReference type="InterPro" id="IPR052606">
    <property type="entry name" value="DnaJ_domain_protein"/>
</dbReference>
<evidence type="ECO:0000256" key="11">
    <source>
        <dbReference type="ARBA" id="ARBA00023186"/>
    </source>
</evidence>
<evidence type="ECO:0000256" key="1">
    <source>
        <dbReference type="ARBA" id="ARBA00004115"/>
    </source>
</evidence>
<dbReference type="InterPro" id="IPR018253">
    <property type="entry name" value="DnaJ_domain_CS"/>
</dbReference>
<evidence type="ECO:0000256" key="4">
    <source>
        <dbReference type="ARBA" id="ARBA00022729"/>
    </source>
</evidence>
<gene>
    <name evidence="26" type="ORF">GSONMT00069009001</name>
</gene>
<keyword evidence="3 21" id="KW-0812">Transmembrane</keyword>
<evidence type="ECO:0000256" key="16">
    <source>
        <dbReference type="ARBA" id="ARBA00065406"/>
    </source>
</evidence>
<dbReference type="CDD" id="cd00167">
    <property type="entry name" value="SANT"/>
    <property type="match status" value="2"/>
</dbReference>
<feature type="signal peptide" evidence="22">
    <location>
        <begin position="1"/>
        <end position="26"/>
    </location>
</feature>
<dbReference type="PROSITE" id="PS51293">
    <property type="entry name" value="SANT"/>
    <property type="match status" value="1"/>
</dbReference>
<feature type="domain" description="SANT" evidence="25">
    <location>
        <begin position="456"/>
        <end position="511"/>
    </location>
</feature>
<dbReference type="PROSITE" id="PS00636">
    <property type="entry name" value="DNAJ_1"/>
    <property type="match status" value="1"/>
</dbReference>
<keyword evidence="9" id="KW-0238">DNA-binding</keyword>
<evidence type="ECO:0000256" key="21">
    <source>
        <dbReference type="SAM" id="Phobius"/>
    </source>
</evidence>
<evidence type="ECO:0000313" key="27">
    <source>
        <dbReference type="Proteomes" id="UP000193380"/>
    </source>
</evidence>
<feature type="domain" description="J" evidence="23">
    <location>
        <begin position="43"/>
        <end position="107"/>
    </location>
</feature>
<sequence>MTPASLGLSFILAVSIFIANPSPSHAWDSDLELFDLVEEIQQNFYEFLSVEQDASSVDIRKAYRRLSLTLHPDKNKDENAETQFRQLVAIYEVLKDEERRERYNDVLVNGLPDWRQPVFYYRRVRKMSNGELGFLLFLILTVCHYAVIWSIYLEKQLDELLSKKKKEKKKKMSSKSAEESRFVGQDKIEKSHDKPHWQDILPLKLSIWLYLSVKSLPHVIQDAKQYYEDYKEMKIREKEEAEAMALEEQEATTIKEKRPKVKKPKFEFPVYEPSLKVADSAYSPVYDQGTSIEEIEDQMDDWLEDKKSQKKKAPEWSEEDITLLTRSMAKFPGGTPGRWEKIAHELGRSVTDVTAKVKQVKDGQTNTSGLVKLSELKAQGSAALSGKGSKAGAGAVPDRDEGEGIQAGGVRRRGRKTGGGGVGGEEKAKGRRQRDFDPTSPPTSSVPQPSKEKAAATDDIWTQNQQKLLELALQQYPRGTTERWDRIAKVVPGKSKEECMIRYKLLAELVLKRKQAKS</sequence>
<reference evidence="26" key="1">
    <citation type="journal article" date="2014" name="Nat. Commun.">
        <title>The rainbow trout genome provides novel insights into evolution after whole-genome duplication in vertebrates.</title>
        <authorList>
            <person name="Berthelot C."/>
            <person name="Brunet F."/>
            <person name="Chalopin D."/>
            <person name="Juanchich A."/>
            <person name="Bernard M."/>
            <person name="Noel B."/>
            <person name="Bento P."/>
            <person name="Da Silva C."/>
            <person name="Labadie K."/>
            <person name="Alberti A."/>
            <person name="Aury J.M."/>
            <person name="Louis A."/>
            <person name="Dehais P."/>
            <person name="Bardou P."/>
            <person name="Montfort J."/>
            <person name="Klopp C."/>
            <person name="Cabau C."/>
            <person name="Gaspin C."/>
            <person name="Thorgaard G.H."/>
            <person name="Boussaha M."/>
            <person name="Quillet E."/>
            <person name="Guyomard R."/>
            <person name="Galiana D."/>
            <person name="Bobe J."/>
            <person name="Volff J.N."/>
            <person name="Genet C."/>
            <person name="Wincker P."/>
            <person name="Jaillon O."/>
            <person name="Roest Crollius H."/>
            <person name="Guiguen Y."/>
        </authorList>
    </citation>
    <scope>NUCLEOTIDE SEQUENCE [LARGE SCALE GENOMIC DNA]</scope>
</reference>
<accession>A0A060W8L0</accession>
<dbReference type="GO" id="GO:0051246">
    <property type="term" value="P:regulation of protein metabolic process"/>
    <property type="evidence" value="ECO:0007669"/>
    <property type="project" value="UniProtKB-ARBA"/>
</dbReference>
<dbReference type="InterPro" id="IPR001005">
    <property type="entry name" value="SANT/Myb"/>
</dbReference>
<evidence type="ECO:0000313" key="26">
    <source>
        <dbReference type="EMBL" id="CDQ63336.1"/>
    </source>
</evidence>
<keyword evidence="10 21" id="KW-0472">Membrane</keyword>
<keyword evidence="19" id="KW-0175">Coiled coil</keyword>
<dbReference type="PANTHER" id="PTHR44653:SF2">
    <property type="entry name" value="DNAJ HOMOLOG SUBFAMILY C MEMBER 1"/>
    <property type="match status" value="1"/>
</dbReference>
<keyword evidence="7" id="KW-0492">Microsome</keyword>
<feature type="transmembrane region" description="Helical" evidence="21">
    <location>
        <begin position="132"/>
        <end position="153"/>
    </location>
</feature>
<proteinExistence type="predicted"/>
<evidence type="ECO:0000256" key="17">
    <source>
        <dbReference type="ARBA" id="ARBA00071601"/>
    </source>
</evidence>
<evidence type="ECO:0000256" key="2">
    <source>
        <dbReference type="ARBA" id="ARBA00022553"/>
    </source>
</evidence>
<keyword evidence="5" id="KW-0677">Repeat</keyword>
<dbReference type="GO" id="GO:0003677">
    <property type="term" value="F:DNA binding"/>
    <property type="evidence" value="ECO:0007669"/>
    <property type="project" value="UniProtKB-KW"/>
</dbReference>
<evidence type="ECO:0000256" key="12">
    <source>
        <dbReference type="ARBA" id="ARBA00023242"/>
    </source>
</evidence>
<reference evidence="26" key="2">
    <citation type="submission" date="2014-03" db="EMBL/GenBank/DDBJ databases">
        <authorList>
            <person name="Genoscope - CEA"/>
        </authorList>
    </citation>
    <scope>NUCLEOTIDE SEQUENCE</scope>
</reference>
<dbReference type="InterPro" id="IPR001623">
    <property type="entry name" value="DnaJ_domain"/>
</dbReference>
<dbReference type="Pfam" id="PF23082">
    <property type="entry name" value="Myb_DNA-binding_2"/>
    <property type="match status" value="2"/>
</dbReference>
<evidence type="ECO:0000256" key="18">
    <source>
        <dbReference type="ARBA" id="ARBA00082566"/>
    </source>
</evidence>
<dbReference type="SMART" id="SM00271">
    <property type="entry name" value="DnaJ"/>
    <property type="match status" value="1"/>
</dbReference>
<name>A0A060W8L0_ONCMY</name>
<dbReference type="Gene3D" id="1.10.10.60">
    <property type="entry name" value="Homeodomain-like"/>
    <property type="match status" value="2"/>
</dbReference>
<evidence type="ECO:0000256" key="22">
    <source>
        <dbReference type="SAM" id="SignalP"/>
    </source>
</evidence>
<evidence type="ECO:0000256" key="7">
    <source>
        <dbReference type="ARBA" id="ARBA00022848"/>
    </source>
</evidence>
<evidence type="ECO:0000256" key="8">
    <source>
        <dbReference type="ARBA" id="ARBA00022989"/>
    </source>
</evidence>
<feature type="domain" description="Myb-like" evidence="24">
    <location>
        <begin position="461"/>
        <end position="507"/>
    </location>
</feature>
<comment type="subunit">
    <text evidence="16">Interacts (via J domain) with HSPA5. Interacts (via cytosolic domain) with ribosomes. Interacts (via SANT 2 domain) with SERPINA3; the interaction delays the formation of the covalent inhibitory complex SERPINA3-chymotrypsin, but does not alter the catalytic activity of SERPINA3. Interacts (via SANT 2 domain) with ITIH4 (via C-terminus); the interaction protects ITIH4 against in vitro cleavage by kallikrein.</text>
</comment>
<keyword evidence="11" id="KW-0143">Chaperone</keyword>
<evidence type="ECO:0000256" key="6">
    <source>
        <dbReference type="ARBA" id="ARBA00022824"/>
    </source>
</evidence>
<keyword evidence="4 22" id="KW-0732">Signal</keyword>
<dbReference type="GO" id="GO:0005789">
    <property type="term" value="C:endoplasmic reticulum membrane"/>
    <property type="evidence" value="ECO:0007669"/>
    <property type="project" value="UniProtKB-SubCell"/>
</dbReference>
<evidence type="ECO:0000259" key="24">
    <source>
        <dbReference type="PROSITE" id="PS50090"/>
    </source>
</evidence>
<dbReference type="FunFam" id="1.10.10.60:FF:000180">
    <property type="entry name" value="DnaJ (Hsp40) homolog, subfamily C, member 2"/>
    <property type="match status" value="1"/>
</dbReference>
<dbReference type="InterPro" id="IPR009057">
    <property type="entry name" value="Homeodomain-like_sf"/>
</dbReference>
<dbReference type="EMBL" id="FR904438">
    <property type="protein sequence ID" value="CDQ63336.1"/>
    <property type="molecule type" value="Genomic_DNA"/>
</dbReference>
<evidence type="ECO:0000256" key="9">
    <source>
        <dbReference type="ARBA" id="ARBA00023125"/>
    </source>
</evidence>
<evidence type="ECO:0000259" key="25">
    <source>
        <dbReference type="PROSITE" id="PS51293"/>
    </source>
</evidence>
<keyword evidence="6" id="KW-0256">Endoplasmic reticulum</keyword>
<feature type="region of interest" description="Disordered" evidence="20">
    <location>
        <begin position="382"/>
        <end position="458"/>
    </location>
</feature>
<dbReference type="SUPFAM" id="SSF46565">
    <property type="entry name" value="Chaperone J-domain"/>
    <property type="match status" value="1"/>
</dbReference>
<dbReference type="Gene3D" id="1.10.287.110">
    <property type="entry name" value="DnaJ domain"/>
    <property type="match status" value="1"/>
</dbReference>
<feature type="chain" id="PRO_5001589616" description="DnaJ homolog subfamily C member 1" evidence="22">
    <location>
        <begin position="27"/>
        <end position="518"/>
    </location>
</feature>